<accession>A0ABY5S7U8</accession>
<dbReference type="InterPro" id="IPR036962">
    <property type="entry name" value="Glyco_hydro_3_N_sf"/>
</dbReference>
<sequence length="438" mass="46753">MKKRQLWIIAAVLLICMVAAGCAKSGNPTPDNGGKPTPPGEVRPQPEEQPPAGTDNKGNNNGDSAQGSDEPENNAFQQVLAKMSLDQKIGQLIIAGVDGTAANNQDKRMIAEQHVGGIIFYKDNLASPKAVITYINQLKEWNKASAAPLILSVDQEGGKVSRLPGLERLPSAAAIGATGKVPFASAVGSLLGREAEAMGLNMDYAPVLDINSNPDNPVIGTRSYGATAKVVTSMGMAVMSAIRNEGVIPVVKHFPGHGDTSVDSHLELPVVHKNLEQLKEFEWKPFAEAIGQGADAVMVAHILFPKIDEDYPSSLSKTIITDHLRGTLGFEGVVMTDDMTMGAIAQNYGIGEAAVRTVMAGSDIVLVAHEYGNVDKVIQALKQSVTKGELTEQRIDESVMRILELKQRYKLNDEPVASPSLSKLNADIRSVLKQYTSG</sequence>
<dbReference type="Pfam" id="PF00933">
    <property type="entry name" value="Glyco_hydro_3"/>
    <property type="match status" value="1"/>
</dbReference>
<feature type="signal peptide" evidence="7">
    <location>
        <begin position="1"/>
        <end position="25"/>
    </location>
</feature>
<feature type="domain" description="Glycoside hydrolase family 3 N-terminal" evidence="8">
    <location>
        <begin position="85"/>
        <end position="405"/>
    </location>
</feature>
<gene>
    <name evidence="9" type="primary">nagZ</name>
    <name evidence="9" type="ORF">L1F29_32170</name>
</gene>
<feature type="compositionally biased region" description="Polar residues" evidence="6">
    <location>
        <begin position="56"/>
        <end position="67"/>
    </location>
</feature>
<keyword evidence="7" id="KW-0732">Signal</keyword>
<dbReference type="NCBIfam" id="NF003740">
    <property type="entry name" value="PRK05337.1"/>
    <property type="match status" value="1"/>
</dbReference>
<dbReference type="Gene3D" id="3.20.20.300">
    <property type="entry name" value="Glycoside hydrolase, family 3, N-terminal domain"/>
    <property type="match status" value="1"/>
</dbReference>
<evidence type="ECO:0000256" key="6">
    <source>
        <dbReference type="SAM" id="MobiDB-lite"/>
    </source>
</evidence>
<comment type="catalytic activity">
    <reaction evidence="1">
        <text>Hydrolysis of terminal non-reducing N-acetyl-D-hexosamine residues in N-acetyl-beta-D-hexosaminides.</text>
        <dbReference type="EC" id="3.2.1.52"/>
    </reaction>
</comment>
<keyword evidence="10" id="KW-1185">Reference proteome</keyword>
<dbReference type="InterPro" id="IPR001764">
    <property type="entry name" value="Glyco_hydro_3_N"/>
</dbReference>
<dbReference type="EC" id="3.2.1.52" evidence="3"/>
<evidence type="ECO:0000256" key="3">
    <source>
        <dbReference type="ARBA" id="ARBA00012663"/>
    </source>
</evidence>
<keyword evidence="4 9" id="KW-0378">Hydrolase</keyword>
<evidence type="ECO:0000256" key="4">
    <source>
        <dbReference type="ARBA" id="ARBA00022801"/>
    </source>
</evidence>
<proteinExistence type="inferred from homology"/>
<evidence type="ECO:0000259" key="8">
    <source>
        <dbReference type="Pfam" id="PF00933"/>
    </source>
</evidence>
<feature type="chain" id="PRO_5045189461" description="beta-N-acetylhexosaminidase" evidence="7">
    <location>
        <begin position="26"/>
        <end position="438"/>
    </location>
</feature>
<evidence type="ECO:0000256" key="5">
    <source>
        <dbReference type="ARBA" id="ARBA00023295"/>
    </source>
</evidence>
<dbReference type="RefSeq" id="WP_258386056.1">
    <property type="nucleotide sequence ID" value="NZ_CP091430.1"/>
</dbReference>
<evidence type="ECO:0000256" key="1">
    <source>
        <dbReference type="ARBA" id="ARBA00001231"/>
    </source>
</evidence>
<feature type="region of interest" description="Disordered" evidence="6">
    <location>
        <begin position="26"/>
        <end position="71"/>
    </location>
</feature>
<organism evidence="9 10">
    <name type="scientific">Paenibacillus spongiae</name>
    <dbReference type="NCBI Taxonomy" id="2909671"/>
    <lineage>
        <taxon>Bacteria</taxon>
        <taxon>Bacillati</taxon>
        <taxon>Bacillota</taxon>
        <taxon>Bacilli</taxon>
        <taxon>Bacillales</taxon>
        <taxon>Paenibacillaceae</taxon>
        <taxon>Paenibacillus</taxon>
    </lineage>
</organism>
<dbReference type="PANTHER" id="PTHR30480">
    <property type="entry name" value="BETA-HEXOSAMINIDASE-RELATED"/>
    <property type="match status" value="1"/>
</dbReference>
<dbReference type="EMBL" id="CP091430">
    <property type="protein sequence ID" value="UVI29986.1"/>
    <property type="molecule type" value="Genomic_DNA"/>
</dbReference>
<comment type="similarity">
    <text evidence="2">Belongs to the glycosyl hydrolase 3 family.</text>
</comment>
<evidence type="ECO:0000313" key="10">
    <source>
        <dbReference type="Proteomes" id="UP001057877"/>
    </source>
</evidence>
<evidence type="ECO:0000313" key="9">
    <source>
        <dbReference type="EMBL" id="UVI29986.1"/>
    </source>
</evidence>
<dbReference type="GO" id="GO:0004563">
    <property type="term" value="F:beta-N-acetylhexosaminidase activity"/>
    <property type="evidence" value="ECO:0007669"/>
    <property type="project" value="UniProtKB-EC"/>
</dbReference>
<dbReference type="PANTHER" id="PTHR30480:SF13">
    <property type="entry name" value="BETA-HEXOSAMINIDASE"/>
    <property type="match status" value="1"/>
</dbReference>
<dbReference type="Proteomes" id="UP001057877">
    <property type="component" value="Chromosome"/>
</dbReference>
<protein>
    <recommendedName>
        <fullName evidence="3">beta-N-acetylhexosaminidase</fullName>
        <ecNumber evidence="3">3.2.1.52</ecNumber>
    </recommendedName>
</protein>
<name>A0ABY5S7U8_9BACL</name>
<dbReference type="InterPro" id="IPR017853">
    <property type="entry name" value="GH"/>
</dbReference>
<evidence type="ECO:0000256" key="7">
    <source>
        <dbReference type="SAM" id="SignalP"/>
    </source>
</evidence>
<evidence type="ECO:0000256" key="2">
    <source>
        <dbReference type="ARBA" id="ARBA00005336"/>
    </source>
</evidence>
<dbReference type="InterPro" id="IPR050226">
    <property type="entry name" value="NagZ_Beta-hexosaminidase"/>
</dbReference>
<reference evidence="9" key="1">
    <citation type="submission" date="2022-01" db="EMBL/GenBank/DDBJ databases">
        <title>Paenibacillus spongiae sp. nov., isolated from marine sponge.</title>
        <authorList>
            <person name="Li Z."/>
            <person name="Zhang M."/>
        </authorList>
    </citation>
    <scope>NUCLEOTIDE SEQUENCE</scope>
    <source>
        <strain evidence="9">PHS-Z3</strain>
    </source>
</reference>
<dbReference type="SUPFAM" id="SSF51445">
    <property type="entry name" value="(Trans)glycosidases"/>
    <property type="match status" value="1"/>
</dbReference>
<dbReference type="PROSITE" id="PS51257">
    <property type="entry name" value="PROKAR_LIPOPROTEIN"/>
    <property type="match status" value="1"/>
</dbReference>
<keyword evidence="5 9" id="KW-0326">Glycosidase</keyword>